<dbReference type="AlphaFoldDB" id="A0A1G9REE4"/>
<evidence type="ECO:0000313" key="3">
    <source>
        <dbReference type="Proteomes" id="UP000198510"/>
    </source>
</evidence>
<sequence length="167" mass="19509">MKKTILTSVGIVGILMVWFVGYLVFEFRNFGAGTLGGFDIRRFPVDKYTLENAVDSLLDSDTTFALPEKWAELDDWKKRGYDFLDTRIFYFSSPPEEMFYISFIGDSTEWAMTNYAEIAIRAVGNQEGWTLQKHTSNTEKQRIENRFDSLIIERIERMLNVKSKRED</sequence>
<dbReference type="STRING" id="1075417.SAMN05421823_111106"/>
<gene>
    <name evidence="2" type="ORF">SAMN05421823_111106</name>
</gene>
<keyword evidence="1" id="KW-0812">Transmembrane</keyword>
<dbReference type="EMBL" id="FNFO01000011">
    <property type="protein sequence ID" value="SDM20795.1"/>
    <property type="molecule type" value="Genomic_DNA"/>
</dbReference>
<organism evidence="2 3">
    <name type="scientific">Catalinimonas alkaloidigena</name>
    <dbReference type="NCBI Taxonomy" id="1075417"/>
    <lineage>
        <taxon>Bacteria</taxon>
        <taxon>Pseudomonadati</taxon>
        <taxon>Bacteroidota</taxon>
        <taxon>Cytophagia</taxon>
        <taxon>Cytophagales</taxon>
        <taxon>Catalimonadaceae</taxon>
        <taxon>Catalinimonas</taxon>
    </lineage>
</organism>
<name>A0A1G9REE4_9BACT</name>
<keyword evidence="1" id="KW-0472">Membrane</keyword>
<feature type="transmembrane region" description="Helical" evidence="1">
    <location>
        <begin position="6"/>
        <end position="25"/>
    </location>
</feature>
<keyword evidence="1" id="KW-1133">Transmembrane helix</keyword>
<reference evidence="2 3" key="1">
    <citation type="submission" date="2016-10" db="EMBL/GenBank/DDBJ databases">
        <authorList>
            <person name="de Groot N.N."/>
        </authorList>
    </citation>
    <scope>NUCLEOTIDE SEQUENCE [LARGE SCALE GENOMIC DNA]</scope>
    <source>
        <strain evidence="2 3">DSM 25186</strain>
    </source>
</reference>
<protein>
    <submittedName>
        <fullName evidence="2">Uncharacterized protein</fullName>
    </submittedName>
</protein>
<accession>A0A1G9REE4</accession>
<dbReference type="Proteomes" id="UP000198510">
    <property type="component" value="Unassembled WGS sequence"/>
</dbReference>
<dbReference type="RefSeq" id="WP_089686651.1">
    <property type="nucleotide sequence ID" value="NZ_FNFO01000011.1"/>
</dbReference>
<evidence type="ECO:0000256" key="1">
    <source>
        <dbReference type="SAM" id="Phobius"/>
    </source>
</evidence>
<evidence type="ECO:0000313" key="2">
    <source>
        <dbReference type="EMBL" id="SDM20795.1"/>
    </source>
</evidence>
<keyword evidence="3" id="KW-1185">Reference proteome</keyword>
<dbReference type="OrthoDB" id="1371764at2"/>
<proteinExistence type="predicted"/>